<dbReference type="InterPro" id="IPR011990">
    <property type="entry name" value="TPR-like_helical_dom_sf"/>
</dbReference>
<evidence type="ECO:0000259" key="3">
    <source>
        <dbReference type="SMART" id="SM01043"/>
    </source>
</evidence>
<organism evidence="4 5">
    <name type="scientific">Actinopolymorpha singaporensis</name>
    <dbReference type="NCBI Taxonomy" id="117157"/>
    <lineage>
        <taxon>Bacteria</taxon>
        <taxon>Bacillati</taxon>
        <taxon>Actinomycetota</taxon>
        <taxon>Actinomycetes</taxon>
        <taxon>Propionibacteriales</taxon>
        <taxon>Actinopolymorphaceae</taxon>
        <taxon>Actinopolymorpha</taxon>
    </lineage>
</organism>
<dbReference type="GO" id="GO:0006355">
    <property type="term" value="P:regulation of DNA-templated transcription"/>
    <property type="evidence" value="ECO:0007669"/>
    <property type="project" value="TreeGrafter"/>
</dbReference>
<protein>
    <submittedName>
        <fullName evidence="4">DNA-binding transcriptional activator of the SARP family</fullName>
    </submittedName>
</protein>
<gene>
    <name evidence="4" type="ORF">SAMN04489717_3816</name>
</gene>
<dbReference type="PANTHER" id="PTHR35807">
    <property type="entry name" value="TRANSCRIPTIONAL REGULATOR REDD-RELATED"/>
    <property type="match status" value="1"/>
</dbReference>
<keyword evidence="5" id="KW-1185">Reference proteome</keyword>
<dbReference type="InterPro" id="IPR005158">
    <property type="entry name" value="BTAD"/>
</dbReference>
<dbReference type="STRING" id="117157.SAMN04489717_3816"/>
<evidence type="ECO:0000313" key="5">
    <source>
        <dbReference type="Proteomes" id="UP000198983"/>
    </source>
</evidence>
<sequence length="286" mass="31256">MIVKHYFFIKKVGVRSGPRVLDRRSGGWGAAAVGAVPASCVRLRLLGRFAVAVDGSSLSVSRTGQRLLARLALNEGVEDRGVLAGALWPEHAGARAQANLRGAVWRLPAALHRRLRLGAGMLAFDDGWDVDLHASERLAGAAAPDLSRRPDGLPASSVFRHDLLPDWDEPWLLLHRERYRQLRLHALENLARQHLDANRPFDAADCALLAIASEPLRESAQRLLVRSHLAAGNRAAALASYERFRRLLADELGVVPGPELTDLVRGVGHVRPADGDHRNHAAMPPR</sequence>
<dbReference type="EMBL" id="LT629732">
    <property type="protein sequence ID" value="SDS77177.1"/>
    <property type="molecule type" value="Genomic_DNA"/>
</dbReference>
<proteinExistence type="predicted"/>
<keyword evidence="4" id="KW-0238">DNA-binding</keyword>
<dbReference type="GO" id="GO:0003677">
    <property type="term" value="F:DNA binding"/>
    <property type="evidence" value="ECO:0007669"/>
    <property type="project" value="UniProtKB-KW"/>
</dbReference>
<accession>A0A1H1UXB9</accession>
<evidence type="ECO:0000313" key="4">
    <source>
        <dbReference type="EMBL" id="SDS77177.1"/>
    </source>
</evidence>
<dbReference type="Proteomes" id="UP000198983">
    <property type="component" value="Chromosome I"/>
</dbReference>
<dbReference type="InterPro" id="IPR051677">
    <property type="entry name" value="AfsR-DnrI-RedD_regulator"/>
</dbReference>
<dbReference type="Pfam" id="PF03704">
    <property type="entry name" value="BTAD"/>
    <property type="match status" value="1"/>
</dbReference>
<keyword evidence="1" id="KW-0805">Transcription regulation</keyword>
<dbReference type="Gene3D" id="1.25.40.10">
    <property type="entry name" value="Tetratricopeptide repeat domain"/>
    <property type="match status" value="1"/>
</dbReference>
<evidence type="ECO:0000256" key="1">
    <source>
        <dbReference type="ARBA" id="ARBA00023015"/>
    </source>
</evidence>
<dbReference type="InterPro" id="IPR036388">
    <property type="entry name" value="WH-like_DNA-bd_sf"/>
</dbReference>
<keyword evidence="2" id="KW-0804">Transcription</keyword>
<dbReference type="Gene3D" id="1.10.10.10">
    <property type="entry name" value="Winged helix-like DNA-binding domain superfamily/Winged helix DNA-binding domain"/>
    <property type="match status" value="1"/>
</dbReference>
<feature type="domain" description="Bacterial transcriptional activator" evidence="3">
    <location>
        <begin position="130"/>
        <end position="268"/>
    </location>
</feature>
<reference evidence="4 5" key="1">
    <citation type="submission" date="2016-10" db="EMBL/GenBank/DDBJ databases">
        <authorList>
            <person name="de Groot N.N."/>
        </authorList>
    </citation>
    <scope>NUCLEOTIDE SEQUENCE [LARGE SCALE GENOMIC DNA]</scope>
    <source>
        <strain evidence="4 5">DSM 22024</strain>
    </source>
</reference>
<dbReference type="SUPFAM" id="SSF48452">
    <property type="entry name" value="TPR-like"/>
    <property type="match status" value="1"/>
</dbReference>
<dbReference type="SMART" id="SM01043">
    <property type="entry name" value="BTAD"/>
    <property type="match status" value="1"/>
</dbReference>
<name>A0A1H1UXB9_9ACTN</name>
<dbReference type="AlphaFoldDB" id="A0A1H1UXB9"/>
<dbReference type="PANTHER" id="PTHR35807:SF1">
    <property type="entry name" value="TRANSCRIPTIONAL REGULATOR REDD"/>
    <property type="match status" value="1"/>
</dbReference>
<evidence type="ECO:0000256" key="2">
    <source>
        <dbReference type="ARBA" id="ARBA00023163"/>
    </source>
</evidence>